<organism evidence="1 2">
    <name type="scientific">Aldrovandia affinis</name>
    <dbReference type="NCBI Taxonomy" id="143900"/>
    <lineage>
        <taxon>Eukaryota</taxon>
        <taxon>Metazoa</taxon>
        <taxon>Chordata</taxon>
        <taxon>Craniata</taxon>
        <taxon>Vertebrata</taxon>
        <taxon>Euteleostomi</taxon>
        <taxon>Actinopterygii</taxon>
        <taxon>Neopterygii</taxon>
        <taxon>Teleostei</taxon>
        <taxon>Notacanthiformes</taxon>
        <taxon>Halosauridae</taxon>
        <taxon>Aldrovandia</taxon>
    </lineage>
</organism>
<proteinExistence type="predicted"/>
<dbReference type="EMBL" id="JAINUG010000144">
    <property type="protein sequence ID" value="KAJ8392681.1"/>
    <property type="molecule type" value="Genomic_DNA"/>
</dbReference>
<keyword evidence="2" id="KW-1185">Reference proteome</keyword>
<evidence type="ECO:0000313" key="2">
    <source>
        <dbReference type="Proteomes" id="UP001221898"/>
    </source>
</evidence>
<reference evidence="1" key="1">
    <citation type="journal article" date="2023" name="Science">
        <title>Genome structures resolve the early diversification of teleost fishes.</title>
        <authorList>
            <person name="Parey E."/>
            <person name="Louis A."/>
            <person name="Montfort J."/>
            <person name="Bouchez O."/>
            <person name="Roques C."/>
            <person name="Iampietro C."/>
            <person name="Lluch J."/>
            <person name="Castinel A."/>
            <person name="Donnadieu C."/>
            <person name="Desvignes T."/>
            <person name="Floi Bucao C."/>
            <person name="Jouanno E."/>
            <person name="Wen M."/>
            <person name="Mejri S."/>
            <person name="Dirks R."/>
            <person name="Jansen H."/>
            <person name="Henkel C."/>
            <person name="Chen W.J."/>
            <person name="Zahm M."/>
            <person name="Cabau C."/>
            <person name="Klopp C."/>
            <person name="Thompson A.W."/>
            <person name="Robinson-Rechavi M."/>
            <person name="Braasch I."/>
            <person name="Lecointre G."/>
            <person name="Bobe J."/>
            <person name="Postlethwait J.H."/>
            <person name="Berthelot C."/>
            <person name="Roest Crollius H."/>
            <person name="Guiguen Y."/>
        </authorList>
    </citation>
    <scope>NUCLEOTIDE SEQUENCE</scope>
    <source>
        <strain evidence="1">NC1722</strain>
    </source>
</reference>
<dbReference type="AlphaFoldDB" id="A0AAD7WD30"/>
<protein>
    <submittedName>
        <fullName evidence="1">Uncharacterized protein</fullName>
    </submittedName>
</protein>
<sequence>MGSYFEFRCRCGQMEGNIHLIYAVRGKTDGNLRVLSISGRIVCVVELPARLPSTGLSAAGRRARAAPRDNFYQAPTPENLTCPLVRRQNDLRPPESRAAHWRRRWRLRVSHSVTTSFRVHADPSVARRPTRDGS</sequence>
<name>A0AAD7WD30_9TELE</name>
<comment type="caution">
    <text evidence="1">The sequence shown here is derived from an EMBL/GenBank/DDBJ whole genome shotgun (WGS) entry which is preliminary data.</text>
</comment>
<dbReference type="Proteomes" id="UP001221898">
    <property type="component" value="Unassembled WGS sequence"/>
</dbReference>
<gene>
    <name evidence="1" type="ORF">AAFF_G00073550</name>
</gene>
<evidence type="ECO:0000313" key="1">
    <source>
        <dbReference type="EMBL" id="KAJ8392681.1"/>
    </source>
</evidence>
<accession>A0AAD7WD30</accession>